<gene>
    <name evidence="1" type="ORF">AaV_161</name>
</gene>
<reference evidence="1 2" key="1">
    <citation type="journal article" date="2014" name="Virology">
        <title>Genome of brown tide virus (AaV), the little giant of the Megaviridae, elucidates NCLDV genome expansion and host-virus coevolution.</title>
        <authorList>
            <person name="Moniruzzaman M."/>
            <person name="LeCleir G.R."/>
            <person name="Brown C.M."/>
            <person name="Gobler C.J."/>
            <person name="Bidle K.D."/>
            <person name="Wilson W.H."/>
            <person name="Wilhelm S.W."/>
        </authorList>
    </citation>
    <scope>NUCLEOTIDE SEQUENCE [LARGE SCALE GENOMIC DNA]</scope>
    <source>
        <strain evidence="1">BtV-01</strain>
    </source>
</reference>
<dbReference type="GeneID" id="20041462"/>
<accession>A0A076FG22</accession>
<keyword evidence="2" id="KW-1185">Reference proteome</keyword>
<dbReference type="KEGG" id="vg:20041462"/>
<dbReference type="EMBL" id="KJ645900">
    <property type="protein sequence ID" value="AII16970.1"/>
    <property type="molecule type" value="Genomic_DNA"/>
</dbReference>
<dbReference type="RefSeq" id="YP_009052236.1">
    <property type="nucleotide sequence ID" value="NC_024697.1"/>
</dbReference>
<name>A0A076FG22_9VIRU</name>
<sequence length="157" mass="18717">MVHCSICRFDVQYDMHWGSVYRKATVCKHCKYEEELQFLPPIIAKICRIETEMRANVGRFAHMALLNGTDSEHLELSYFNKERTAFLEVCDVISSKSEYFFWNEFNTQNYLESPGYIQLHEFEIVKQYFYTNIPCFMSVENQQYQEAINSLNDMNIK</sequence>
<evidence type="ECO:0000313" key="2">
    <source>
        <dbReference type="Proteomes" id="UP000028667"/>
    </source>
</evidence>
<proteinExistence type="predicted"/>
<organism evidence="1 2">
    <name type="scientific">Aureococcus anophagefferens virus</name>
    <dbReference type="NCBI Taxonomy" id="1474867"/>
    <lineage>
        <taxon>Viruses</taxon>
        <taxon>Varidnaviria</taxon>
        <taxon>Bamfordvirae</taxon>
        <taxon>Nucleocytoviricota</taxon>
        <taxon>Megaviricetes</taxon>
        <taxon>Imitervirales</taxon>
        <taxon>Schizomimiviridae</taxon>
        <taxon>Kratosvirus</taxon>
        <taxon>Kratosvirus quantuckense</taxon>
    </lineage>
</organism>
<dbReference type="Proteomes" id="UP000028667">
    <property type="component" value="Segment"/>
</dbReference>
<protein>
    <submittedName>
        <fullName evidence="1">Uncharacterized protein</fullName>
    </submittedName>
</protein>
<evidence type="ECO:0000313" key="1">
    <source>
        <dbReference type="EMBL" id="AII16970.1"/>
    </source>
</evidence>